<reference evidence="2 3" key="1">
    <citation type="submission" date="2019-02" db="EMBL/GenBank/DDBJ databases">
        <authorList>
            <consortium name="Pathogen Informatics"/>
        </authorList>
    </citation>
    <scope>NUCLEOTIDE SEQUENCE [LARGE SCALE GENOMIC DNA]</scope>
    <source>
        <strain evidence="2 3">3012STDY6756503</strain>
    </source>
</reference>
<comment type="caution">
    <text evidence="2">The sequence shown here is derived from an EMBL/GenBank/DDBJ whole genome shotgun (WGS) entry which is preliminary data.</text>
</comment>
<evidence type="ECO:0000313" key="3">
    <source>
        <dbReference type="Proteomes" id="UP000360750"/>
    </source>
</evidence>
<gene>
    <name evidence="2" type="ORF">NCTC8139_01668</name>
</gene>
<dbReference type="Proteomes" id="UP000360750">
    <property type="component" value="Unassembled WGS sequence"/>
</dbReference>
<feature type="region of interest" description="Disordered" evidence="1">
    <location>
        <begin position="43"/>
        <end position="75"/>
    </location>
</feature>
<evidence type="ECO:0000313" key="2">
    <source>
        <dbReference type="EMBL" id="VFA88126.1"/>
    </source>
</evidence>
<sequence>MTFPEGHDDRARARPLVRVPAFAAHHFGSATPIGVADPEWCRGRRESVPTSRQSPAGSLVRPNVPAQYTPKDMKAMPTKTTISEIVIEA</sequence>
<evidence type="ECO:0000256" key="1">
    <source>
        <dbReference type="SAM" id="MobiDB-lite"/>
    </source>
</evidence>
<dbReference type="EMBL" id="CAACYD010000006">
    <property type="protein sequence ID" value="VFA88126.1"/>
    <property type="molecule type" value="Genomic_DNA"/>
</dbReference>
<accession>A0ABD7V1Y2</accession>
<organism evidence="2 3">
    <name type="scientific">Gordonia paraffinivorans</name>
    <dbReference type="NCBI Taxonomy" id="175628"/>
    <lineage>
        <taxon>Bacteria</taxon>
        <taxon>Bacillati</taxon>
        <taxon>Actinomycetota</taxon>
        <taxon>Actinomycetes</taxon>
        <taxon>Mycobacteriales</taxon>
        <taxon>Gordoniaceae</taxon>
        <taxon>Gordonia</taxon>
    </lineage>
</organism>
<name>A0ABD7V1Y2_9ACTN</name>
<proteinExistence type="predicted"/>
<dbReference type="AlphaFoldDB" id="A0ABD7V1Y2"/>
<protein>
    <submittedName>
        <fullName evidence="2">Uncharacterized protein</fullName>
    </submittedName>
</protein>